<protein>
    <submittedName>
        <fullName evidence="7">Serpin B11</fullName>
    </submittedName>
</protein>
<dbReference type="PANTHER" id="PTHR11461">
    <property type="entry name" value="SERINE PROTEASE INHIBITOR, SERPIN"/>
    <property type="match status" value="1"/>
</dbReference>
<evidence type="ECO:0000313" key="8">
    <source>
        <dbReference type="Proteomes" id="UP000050525"/>
    </source>
</evidence>
<dbReference type="InterPro" id="IPR023796">
    <property type="entry name" value="Serpin_dom"/>
</dbReference>
<dbReference type="FunFam" id="2.30.39.10:FF:000014">
    <property type="entry name" value="Serpin family B member 9"/>
    <property type="match status" value="1"/>
</dbReference>
<comment type="subcellular location">
    <subcellularLocation>
        <location evidence="1">Cytoplasm</location>
    </subcellularLocation>
</comment>
<evidence type="ECO:0000256" key="1">
    <source>
        <dbReference type="ARBA" id="ARBA00004496"/>
    </source>
</evidence>
<dbReference type="SMART" id="SM00093">
    <property type="entry name" value="SERPIN"/>
    <property type="match status" value="1"/>
</dbReference>
<dbReference type="eggNOG" id="KOG2392">
    <property type="taxonomic scope" value="Eukaryota"/>
</dbReference>
<dbReference type="Pfam" id="PF00079">
    <property type="entry name" value="Serpin"/>
    <property type="match status" value="1"/>
</dbReference>
<dbReference type="InterPro" id="IPR036186">
    <property type="entry name" value="Serpin_sf"/>
</dbReference>
<proteinExistence type="inferred from homology"/>
<evidence type="ECO:0000313" key="7">
    <source>
        <dbReference type="EMBL" id="KYO26229.1"/>
    </source>
</evidence>
<accession>A0A151MP77</accession>
<name>A0A151MP77_ALLMI</name>
<feature type="domain" description="Serpin" evidence="6">
    <location>
        <begin position="39"/>
        <end position="423"/>
    </location>
</feature>
<keyword evidence="5" id="KW-0722">Serine protease inhibitor</keyword>
<dbReference type="GO" id="GO:0005615">
    <property type="term" value="C:extracellular space"/>
    <property type="evidence" value="ECO:0007669"/>
    <property type="project" value="InterPro"/>
</dbReference>
<dbReference type="CDD" id="cd19956">
    <property type="entry name" value="serpinB"/>
    <property type="match status" value="1"/>
</dbReference>
<evidence type="ECO:0000256" key="5">
    <source>
        <dbReference type="ARBA" id="ARBA00022900"/>
    </source>
</evidence>
<keyword evidence="4" id="KW-0646">Protease inhibitor</keyword>
<dbReference type="AlphaFoldDB" id="A0A151MP77"/>
<dbReference type="STRING" id="8496.A0A151MP77"/>
<dbReference type="Proteomes" id="UP000050525">
    <property type="component" value="Unassembled WGS sequence"/>
</dbReference>
<dbReference type="GO" id="GO:0005737">
    <property type="term" value="C:cytoplasm"/>
    <property type="evidence" value="ECO:0007669"/>
    <property type="project" value="UniProtKB-SubCell"/>
</dbReference>
<dbReference type="GO" id="GO:0004867">
    <property type="term" value="F:serine-type endopeptidase inhibitor activity"/>
    <property type="evidence" value="ECO:0007669"/>
    <property type="project" value="UniProtKB-KW"/>
</dbReference>
<sequence length="423" mass="47679">MSLIATAATGDTRILIHVHRCFTVFTMASLSEANAEFCLDFFKEVKKTERNENIFFSPLSISSAMAMVLLGARGNTAKQMEKVLHFDEVLSSSGGSTNDGSSECEDGGVHSQFQALLSAINKPTDDYSLRIANRLYGAKDFNFLQQYLKCTETLYHAELEAVDFRNALEETRKKINTWVEKQTNGKIKELFAEHALGSDAILVLVNAIYFKGMWTVQFKKEDTKEEPFRLNKNQTKNVQMMFQKNEYNLAIIEEPEIQVLELPYGKEKELSMFILLPKDIKDNSTGLEQLESALTYKNLQEWTSLAKMQKQSVSVYLPQFRMEKSYGLDRILAAMGMLELFDSSKADLSGISRNRDVFMSAAIHKSYVEVNEEGTEAAAVTGGVIGTTSVKIPYEFKADHPFLFFIKHCGTNSILFYGQCTSP</sequence>
<dbReference type="EMBL" id="AKHW03005656">
    <property type="protein sequence ID" value="KYO26229.1"/>
    <property type="molecule type" value="Genomic_DNA"/>
</dbReference>
<dbReference type="InterPro" id="IPR042185">
    <property type="entry name" value="Serpin_sf_2"/>
</dbReference>
<comment type="similarity">
    <text evidence="2">Belongs to the serpin family. Ov-serpin subfamily.</text>
</comment>
<dbReference type="InterPro" id="IPR023795">
    <property type="entry name" value="Serpin_CS"/>
</dbReference>
<reference evidence="7 8" key="1">
    <citation type="journal article" date="2012" name="Genome Biol.">
        <title>Sequencing three crocodilian genomes to illuminate the evolution of archosaurs and amniotes.</title>
        <authorList>
            <person name="St John J.A."/>
            <person name="Braun E.L."/>
            <person name="Isberg S.R."/>
            <person name="Miles L.G."/>
            <person name="Chong A.Y."/>
            <person name="Gongora J."/>
            <person name="Dalzell P."/>
            <person name="Moran C."/>
            <person name="Bed'hom B."/>
            <person name="Abzhanov A."/>
            <person name="Burgess S.C."/>
            <person name="Cooksey A.M."/>
            <person name="Castoe T.A."/>
            <person name="Crawford N.G."/>
            <person name="Densmore L.D."/>
            <person name="Drew J.C."/>
            <person name="Edwards S.V."/>
            <person name="Faircloth B.C."/>
            <person name="Fujita M.K."/>
            <person name="Greenwold M.J."/>
            <person name="Hoffmann F.G."/>
            <person name="Howard J.M."/>
            <person name="Iguchi T."/>
            <person name="Janes D.E."/>
            <person name="Khan S.Y."/>
            <person name="Kohno S."/>
            <person name="de Koning A.J."/>
            <person name="Lance S.L."/>
            <person name="McCarthy F.M."/>
            <person name="McCormack J.E."/>
            <person name="Merchant M.E."/>
            <person name="Peterson D.G."/>
            <person name="Pollock D.D."/>
            <person name="Pourmand N."/>
            <person name="Raney B.J."/>
            <person name="Roessler K.A."/>
            <person name="Sanford J.R."/>
            <person name="Sawyer R.H."/>
            <person name="Schmidt C.J."/>
            <person name="Triplett E.W."/>
            <person name="Tuberville T.D."/>
            <person name="Venegas-Anaya M."/>
            <person name="Howard J.T."/>
            <person name="Jarvis E.D."/>
            <person name="Guillette L.J.Jr."/>
            <person name="Glenn T.C."/>
            <person name="Green R.E."/>
            <person name="Ray D.A."/>
        </authorList>
    </citation>
    <scope>NUCLEOTIDE SEQUENCE [LARGE SCALE GENOMIC DNA]</scope>
    <source>
        <strain evidence="7">KSC_2009_1</strain>
    </source>
</reference>
<dbReference type="PANTHER" id="PTHR11461:SF199">
    <property type="entry name" value="SERPIN B11"/>
    <property type="match status" value="1"/>
</dbReference>
<dbReference type="InterPro" id="IPR042178">
    <property type="entry name" value="Serpin_sf_1"/>
</dbReference>
<keyword evidence="3" id="KW-0963">Cytoplasm</keyword>
<evidence type="ECO:0000256" key="4">
    <source>
        <dbReference type="ARBA" id="ARBA00022690"/>
    </source>
</evidence>
<dbReference type="GO" id="GO:0032691">
    <property type="term" value="P:negative regulation of interleukin-1 beta production"/>
    <property type="evidence" value="ECO:0007669"/>
    <property type="project" value="UniProtKB-ARBA"/>
</dbReference>
<dbReference type="Gene3D" id="2.30.39.10">
    <property type="entry name" value="Alpha-1-antitrypsin, domain 1"/>
    <property type="match status" value="1"/>
</dbReference>
<keyword evidence="8" id="KW-1185">Reference proteome</keyword>
<dbReference type="InterPro" id="IPR000215">
    <property type="entry name" value="Serpin_fam"/>
</dbReference>
<evidence type="ECO:0000259" key="6">
    <source>
        <dbReference type="SMART" id="SM00093"/>
    </source>
</evidence>
<organism evidence="7 8">
    <name type="scientific">Alligator mississippiensis</name>
    <name type="common">American alligator</name>
    <dbReference type="NCBI Taxonomy" id="8496"/>
    <lineage>
        <taxon>Eukaryota</taxon>
        <taxon>Metazoa</taxon>
        <taxon>Chordata</taxon>
        <taxon>Craniata</taxon>
        <taxon>Vertebrata</taxon>
        <taxon>Euteleostomi</taxon>
        <taxon>Archelosauria</taxon>
        <taxon>Archosauria</taxon>
        <taxon>Crocodylia</taxon>
        <taxon>Alligatoridae</taxon>
        <taxon>Alligatorinae</taxon>
        <taxon>Alligator</taxon>
    </lineage>
</organism>
<evidence type="ECO:0000256" key="3">
    <source>
        <dbReference type="ARBA" id="ARBA00022490"/>
    </source>
</evidence>
<dbReference type="PROSITE" id="PS00284">
    <property type="entry name" value="SERPIN"/>
    <property type="match status" value="1"/>
</dbReference>
<dbReference type="Gene3D" id="3.30.497.10">
    <property type="entry name" value="Antithrombin, subunit I, domain 2"/>
    <property type="match status" value="1"/>
</dbReference>
<evidence type="ECO:0000256" key="2">
    <source>
        <dbReference type="ARBA" id="ARBA00006426"/>
    </source>
</evidence>
<gene>
    <name evidence="7" type="primary">SERPINB11</name>
    <name evidence="7" type="ORF">Y1Q_0002029</name>
</gene>
<dbReference type="FunFam" id="3.30.497.10:FF:000004">
    <property type="entry name" value="Serpin family B member 1"/>
    <property type="match status" value="1"/>
</dbReference>
<dbReference type="SUPFAM" id="SSF56574">
    <property type="entry name" value="Serpins"/>
    <property type="match status" value="1"/>
</dbReference>
<comment type="caution">
    <text evidence="7">The sequence shown here is derived from an EMBL/GenBank/DDBJ whole genome shotgun (WGS) entry which is preliminary data.</text>
</comment>